<name>A0A0F9I7R9_9ZZZZ</name>
<reference evidence="1" key="1">
    <citation type="journal article" date="2015" name="Nature">
        <title>Complex archaea that bridge the gap between prokaryotes and eukaryotes.</title>
        <authorList>
            <person name="Spang A."/>
            <person name="Saw J.H."/>
            <person name="Jorgensen S.L."/>
            <person name="Zaremba-Niedzwiedzka K."/>
            <person name="Martijn J."/>
            <person name="Lind A.E."/>
            <person name="van Eijk R."/>
            <person name="Schleper C."/>
            <person name="Guy L."/>
            <person name="Ettema T.J."/>
        </authorList>
    </citation>
    <scope>NUCLEOTIDE SEQUENCE</scope>
</reference>
<organism evidence="1">
    <name type="scientific">marine sediment metagenome</name>
    <dbReference type="NCBI Taxonomy" id="412755"/>
    <lineage>
        <taxon>unclassified sequences</taxon>
        <taxon>metagenomes</taxon>
        <taxon>ecological metagenomes</taxon>
    </lineage>
</organism>
<proteinExistence type="predicted"/>
<sequence>MTDKLREKIANIARDYLSADQASVAILAIPEIKEGQELLEKAKS</sequence>
<dbReference type="AlphaFoldDB" id="A0A0F9I7R9"/>
<comment type="caution">
    <text evidence="1">The sequence shown here is derived from an EMBL/GenBank/DDBJ whole genome shotgun (WGS) entry which is preliminary data.</text>
</comment>
<gene>
    <name evidence="1" type="ORF">LCGC14_1612830</name>
</gene>
<dbReference type="EMBL" id="LAZR01013078">
    <property type="protein sequence ID" value="KKM23676.1"/>
    <property type="molecule type" value="Genomic_DNA"/>
</dbReference>
<evidence type="ECO:0000313" key="1">
    <source>
        <dbReference type="EMBL" id="KKM23676.1"/>
    </source>
</evidence>
<accession>A0A0F9I7R9</accession>
<protein>
    <submittedName>
        <fullName evidence="1">Uncharacterized protein</fullName>
    </submittedName>
</protein>